<dbReference type="InterPro" id="IPR052022">
    <property type="entry name" value="26kDa_periplasmic_antigen"/>
</dbReference>
<proteinExistence type="predicted"/>
<dbReference type="Pfam" id="PF04402">
    <property type="entry name" value="SIMPL"/>
    <property type="match status" value="1"/>
</dbReference>
<dbReference type="Gene3D" id="3.30.70.2970">
    <property type="entry name" value="Protein of unknown function (DUF541), domain 2"/>
    <property type="match status" value="1"/>
</dbReference>
<feature type="chain" id="PRO_5041706684" evidence="1">
    <location>
        <begin position="28"/>
        <end position="245"/>
    </location>
</feature>
<dbReference type="PANTHER" id="PTHR34387">
    <property type="entry name" value="SLR1258 PROTEIN"/>
    <property type="match status" value="1"/>
</dbReference>
<dbReference type="AlphaFoldDB" id="A0AA96WAQ3"/>
<keyword evidence="1" id="KW-0732">Signal</keyword>
<sequence>MKLARSLRSLMLVSCLAFPVMITTSLAASPVLAQQEQIMRTLTVTGQGKESVATTLTQVQLGVEVQAKTAEEAQQEAARRSTAVVEFLRSRNVDKLQTTGISLNPRYDYANNRQQIIGYSATNTVSFRVPTDRAGNLLDDAVAAGATRIDSVSFVADDAAVETARQQAIQEAIQNAQVQANTVLSSLGLTQQEIVGIQVNGAAPPPPILYRANMDAMAQAESAPETPIVGGEQEVEASVTLQIRY</sequence>
<dbReference type="Gene3D" id="3.30.110.170">
    <property type="entry name" value="Protein of unknown function (DUF541), domain 1"/>
    <property type="match status" value="1"/>
</dbReference>
<dbReference type="EMBL" id="CP053586">
    <property type="protein sequence ID" value="WNZ21568.1"/>
    <property type="molecule type" value="Genomic_DNA"/>
</dbReference>
<evidence type="ECO:0000313" key="2">
    <source>
        <dbReference type="EMBL" id="WNZ21568.1"/>
    </source>
</evidence>
<organism evidence="2">
    <name type="scientific">Leptolyngbya sp. NK1-12</name>
    <dbReference type="NCBI Taxonomy" id="2547451"/>
    <lineage>
        <taxon>Bacteria</taxon>
        <taxon>Bacillati</taxon>
        <taxon>Cyanobacteriota</taxon>
        <taxon>Cyanophyceae</taxon>
        <taxon>Leptolyngbyales</taxon>
        <taxon>Leptolyngbyaceae</taxon>
        <taxon>Leptolyngbya group</taxon>
        <taxon>Leptolyngbya</taxon>
    </lineage>
</organism>
<accession>A0AA96WAQ3</accession>
<dbReference type="InterPro" id="IPR007497">
    <property type="entry name" value="SIMPL/DUF541"/>
</dbReference>
<reference evidence="2" key="1">
    <citation type="submission" date="2020-05" db="EMBL/GenBank/DDBJ databases">
        <authorList>
            <person name="Zhu T."/>
            <person name="Keshari N."/>
            <person name="Lu X."/>
        </authorList>
    </citation>
    <scope>NUCLEOTIDE SEQUENCE</scope>
    <source>
        <strain evidence="2">NK1-12</strain>
    </source>
</reference>
<feature type="signal peptide" evidence="1">
    <location>
        <begin position="1"/>
        <end position="27"/>
    </location>
</feature>
<gene>
    <name evidence="2" type="ORF">HJG54_00910</name>
</gene>
<dbReference type="PANTHER" id="PTHR34387:SF1">
    <property type="entry name" value="PERIPLASMIC IMMUNOGENIC PROTEIN"/>
    <property type="match status" value="1"/>
</dbReference>
<evidence type="ECO:0000256" key="1">
    <source>
        <dbReference type="SAM" id="SignalP"/>
    </source>
</evidence>
<name>A0AA96WAQ3_9CYAN</name>
<dbReference type="RefSeq" id="WP_316432819.1">
    <property type="nucleotide sequence ID" value="NZ_CP053586.1"/>
</dbReference>
<dbReference type="GO" id="GO:0006974">
    <property type="term" value="P:DNA damage response"/>
    <property type="evidence" value="ECO:0007669"/>
    <property type="project" value="TreeGrafter"/>
</dbReference>
<protein>
    <submittedName>
        <fullName evidence="2">SIMPL domain-containing protein</fullName>
    </submittedName>
</protein>